<protein>
    <recommendedName>
        <fullName evidence="2">DUF6598 domain-containing protein</fullName>
    </recommendedName>
</protein>
<organism evidence="3 4">
    <name type="scientific">Cuscuta campestris</name>
    <dbReference type="NCBI Taxonomy" id="132261"/>
    <lineage>
        <taxon>Eukaryota</taxon>
        <taxon>Viridiplantae</taxon>
        <taxon>Streptophyta</taxon>
        <taxon>Embryophyta</taxon>
        <taxon>Tracheophyta</taxon>
        <taxon>Spermatophyta</taxon>
        <taxon>Magnoliopsida</taxon>
        <taxon>eudicotyledons</taxon>
        <taxon>Gunneridae</taxon>
        <taxon>Pentapetalae</taxon>
        <taxon>asterids</taxon>
        <taxon>lamiids</taxon>
        <taxon>Solanales</taxon>
        <taxon>Convolvulaceae</taxon>
        <taxon>Cuscuteae</taxon>
        <taxon>Cuscuta</taxon>
        <taxon>Cuscuta subgen. Grammica</taxon>
        <taxon>Cuscuta sect. Cleistogrammica</taxon>
    </lineage>
</organism>
<evidence type="ECO:0000313" key="3">
    <source>
        <dbReference type="EMBL" id="VFQ70196.1"/>
    </source>
</evidence>
<dbReference type="OrthoDB" id="4927890at2759"/>
<evidence type="ECO:0000259" key="2">
    <source>
        <dbReference type="Pfam" id="PF20241"/>
    </source>
</evidence>
<feature type="domain" description="DUF6598" evidence="2">
    <location>
        <begin position="133"/>
        <end position="324"/>
    </location>
</feature>
<sequence>MDAIELLNRLPYVSLQDVEKFFHSRETPSKIDCIVYAIKLLTKYPYATSKDVKQFFLSSHTLTTIDRVIPYVSKARETEKIKGREHVEAGPLLHLHLVHIQPKEALKNRPLIVFGTIRVKYRNIRSGELMQLDIYNRSADDGDRISPSGGNLTLDWPDTFCNHQDLWMRLHGTTIGVYLYLKIGDKVVPFTREEILVGDATKGDFEEVRSRAFHGTICSATLIYIAMPFAALCRVHVGFTSKDQGRVVNVAGKIVARYKGTYGNYNSEACVLFEKQNDFEPVQMKNNLSMSRTWLGLPAYSSLEIDLDLRDFNTNRELVRKRVELFDWNGAYAGKYAKVVDDLAIIVDAGLFPYPHDGRNGCCLDKDESNNESSSSNNGNPWFHDQCQESIPKPSRLAEFYSIFIGCKSLTALNIMGTVEFSSDGNTQYLFKSTGDDDPTEVEDAQKVLPLLDVCGSFHESRTLELKVNLEDHCGKFQNRGFAAYNLGFDNQNPSYNTQICSVFPGKDGFCALHYSVFSRACKANIEIFFRIKSDHSRVGMIYGSAIAQYSNFDYSTKFKRDYFRSVLFKRTDKDSVQLGRGGRVPLSRCAVVVPMDSSLIIEVDFCGIYLKDHLSCTEKFKIGHCCFKTETNDYELSIRLTWSDGMHDGWRGLDKDKDCRMGGVIRTQRSLKRKQHDQHSGGSDLDEDEEYFGSDFGSIPTPMDMSP</sequence>
<dbReference type="PANTHER" id="PTHR33065">
    <property type="entry name" value="OS07G0486400 PROTEIN"/>
    <property type="match status" value="1"/>
</dbReference>
<dbReference type="EMBL" id="OOIL02000889">
    <property type="protein sequence ID" value="VFQ70196.1"/>
    <property type="molecule type" value="Genomic_DNA"/>
</dbReference>
<gene>
    <name evidence="3" type="ORF">CCAM_LOCUS11972</name>
</gene>
<reference evidence="3 4" key="1">
    <citation type="submission" date="2018-04" db="EMBL/GenBank/DDBJ databases">
        <authorList>
            <person name="Vogel A."/>
        </authorList>
    </citation>
    <scope>NUCLEOTIDE SEQUENCE [LARGE SCALE GENOMIC DNA]</scope>
</reference>
<keyword evidence="4" id="KW-1185">Reference proteome</keyword>
<dbReference type="InterPro" id="IPR046533">
    <property type="entry name" value="DUF6598"/>
</dbReference>
<dbReference type="PANTHER" id="PTHR33065:SF88">
    <property type="entry name" value="OS11G0104220 PROTEIN"/>
    <property type="match status" value="1"/>
</dbReference>
<feature type="region of interest" description="Disordered" evidence="1">
    <location>
        <begin position="363"/>
        <end position="383"/>
    </location>
</feature>
<dbReference type="Proteomes" id="UP000595140">
    <property type="component" value="Unassembled WGS sequence"/>
</dbReference>
<proteinExistence type="predicted"/>
<dbReference type="Pfam" id="PF20241">
    <property type="entry name" value="DUF6598"/>
    <property type="match status" value="2"/>
</dbReference>
<dbReference type="AlphaFoldDB" id="A0A484L1K0"/>
<feature type="region of interest" description="Disordered" evidence="1">
    <location>
        <begin position="669"/>
        <end position="708"/>
    </location>
</feature>
<evidence type="ECO:0000256" key="1">
    <source>
        <dbReference type="SAM" id="MobiDB-lite"/>
    </source>
</evidence>
<name>A0A484L1K0_9ASTE</name>
<evidence type="ECO:0000313" key="4">
    <source>
        <dbReference type="Proteomes" id="UP000595140"/>
    </source>
</evidence>
<feature type="domain" description="DUF6598" evidence="2">
    <location>
        <begin position="399"/>
        <end position="639"/>
    </location>
</feature>
<feature type="compositionally biased region" description="Low complexity" evidence="1">
    <location>
        <begin position="371"/>
        <end position="380"/>
    </location>
</feature>
<accession>A0A484L1K0</accession>